<dbReference type="Proteomes" id="UP001501508">
    <property type="component" value="Unassembled WGS sequence"/>
</dbReference>
<name>A0ABP8LNP7_9BACT</name>
<keyword evidence="2" id="KW-1185">Reference proteome</keyword>
<evidence type="ECO:0008006" key="3">
    <source>
        <dbReference type="Google" id="ProtNLM"/>
    </source>
</evidence>
<organism evidence="1 2">
    <name type="scientific">Ravibacter arvi</name>
    <dbReference type="NCBI Taxonomy" id="2051041"/>
    <lineage>
        <taxon>Bacteria</taxon>
        <taxon>Pseudomonadati</taxon>
        <taxon>Bacteroidota</taxon>
        <taxon>Cytophagia</taxon>
        <taxon>Cytophagales</taxon>
        <taxon>Spirosomataceae</taxon>
        <taxon>Ravibacter</taxon>
    </lineage>
</organism>
<comment type="caution">
    <text evidence="1">The sequence shown here is derived from an EMBL/GenBank/DDBJ whole genome shotgun (WGS) entry which is preliminary data.</text>
</comment>
<evidence type="ECO:0000313" key="1">
    <source>
        <dbReference type="EMBL" id="GAA4432344.1"/>
    </source>
</evidence>
<reference evidence="2" key="1">
    <citation type="journal article" date="2019" name="Int. J. Syst. Evol. Microbiol.">
        <title>The Global Catalogue of Microorganisms (GCM) 10K type strain sequencing project: providing services to taxonomists for standard genome sequencing and annotation.</title>
        <authorList>
            <consortium name="The Broad Institute Genomics Platform"/>
            <consortium name="The Broad Institute Genome Sequencing Center for Infectious Disease"/>
            <person name="Wu L."/>
            <person name="Ma J."/>
        </authorList>
    </citation>
    <scope>NUCLEOTIDE SEQUENCE [LARGE SCALE GENOMIC DNA]</scope>
    <source>
        <strain evidence="2">JCM 31920</strain>
    </source>
</reference>
<dbReference type="Gene3D" id="3.10.450.360">
    <property type="match status" value="1"/>
</dbReference>
<proteinExistence type="predicted"/>
<sequence>MGQGTYSSVEMNTVPQNIQSSFGTDYSGVQDARWEYNNDVYRSSFMQDGKNKAVLYGRDGRIIEARTGTTMNGLPSAVQSALTGKNVTSPYEIKVGDNTYYSAQVDGKEMYYDANGKALEMQALPNEQDR</sequence>
<accession>A0ABP8LNP7</accession>
<dbReference type="SUPFAM" id="SSF160574">
    <property type="entry name" value="BT0923-like"/>
    <property type="match status" value="1"/>
</dbReference>
<dbReference type="EMBL" id="BAABEY010000002">
    <property type="protein sequence ID" value="GAA4432344.1"/>
    <property type="molecule type" value="Genomic_DNA"/>
</dbReference>
<gene>
    <name evidence="1" type="ORF">GCM10023091_04280</name>
</gene>
<protein>
    <recommendedName>
        <fullName evidence="3">Beta-lactamase-inhibitor-like PepSY-like domain-containing protein</fullName>
    </recommendedName>
</protein>
<evidence type="ECO:0000313" key="2">
    <source>
        <dbReference type="Proteomes" id="UP001501508"/>
    </source>
</evidence>